<geneLocation type="plastid" evidence="2"/>
<organism evidence="2">
    <name type="scientific">Betaphycus gelatinus</name>
    <dbReference type="NCBI Taxonomy" id="1191690"/>
    <lineage>
        <taxon>Eukaryota</taxon>
        <taxon>Rhodophyta</taxon>
        <taxon>Florideophyceae</taxon>
        <taxon>Rhodymeniophycidae</taxon>
        <taxon>Gigartinales</taxon>
        <taxon>Solieriaceae</taxon>
        <taxon>Betaphycus</taxon>
    </lineage>
</organism>
<reference evidence="2" key="2">
    <citation type="journal article" date="2021" name="Genomics">
        <title>Comparative analysis of mitochondrial genomes of Nirvanini and Evacanthini (Hemiptera: Cicadellidae) reveals an explicit evolutionary relationship.</title>
        <authorList>
            <person name="Du Y."/>
            <person name="Liang Z."/>
            <person name="Dietrich C.H."/>
            <person name="Dai W."/>
        </authorList>
    </citation>
    <scope>NUCLEOTIDE SEQUENCE</scope>
</reference>
<evidence type="ECO:0008006" key="3">
    <source>
        <dbReference type="Google" id="ProtNLM"/>
    </source>
</evidence>
<keyword evidence="2" id="KW-0934">Plastid</keyword>
<gene>
    <name evidence="2" type="primary">ycf37</name>
</gene>
<name>A0A8E7UFC1_9FLOR</name>
<evidence type="ECO:0000256" key="1">
    <source>
        <dbReference type="SAM" id="Phobius"/>
    </source>
</evidence>
<dbReference type="SMART" id="SM00028">
    <property type="entry name" value="TPR"/>
    <property type="match status" value="2"/>
</dbReference>
<dbReference type="EMBL" id="MN240356">
    <property type="protein sequence ID" value="QVY57979.1"/>
    <property type="molecule type" value="Genomic_DNA"/>
</dbReference>
<proteinExistence type="predicted"/>
<feature type="transmembrane region" description="Helical" evidence="1">
    <location>
        <begin position="6"/>
        <end position="28"/>
    </location>
</feature>
<evidence type="ECO:0000313" key="2">
    <source>
        <dbReference type="EMBL" id="QVY57979.1"/>
    </source>
</evidence>
<dbReference type="InterPro" id="IPR019734">
    <property type="entry name" value="TPR_rpt"/>
</dbReference>
<keyword evidence="1" id="KW-0472">Membrane</keyword>
<accession>A0A8E7UFC1</accession>
<reference evidence="2" key="1">
    <citation type="submission" date="2019-07" db="EMBL/GenBank/DDBJ databases">
        <authorList>
            <person name="Zhang J."/>
            <person name="Liu T."/>
        </authorList>
    </citation>
    <scope>NUCLEOTIDE SEQUENCE</scope>
</reference>
<keyword evidence="1" id="KW-1133">Transmembrane helix</keyword>
<dbReference type="Pfam" id="PF14559">
    <property type="entry name" value="TPR_19"/>
    <property type="match status" value="1"/>
</dbReference>
<protein>
    <recommendedName>
        <fullName evidence="3">Ycf37</fullName>
    </recommendedName>
</protein>
<dbReference type="AlphaFoldDB" id="A0A8E7UFC1"/>
<sequence>MLKLYLITLNCFLAIICYLITFEIYKIFNYYRLISYKLPYNQKTLEKTINLSKVYMNYKEWLFSIFTLEKYIQYNYISLSKPCNTLGFCYYNTKNYNFAEYYYNKAIDKEPNNTIFLSNLAEIYVMNKEYQKAKQIYEKVINIDKNNKKAERQLLIINRLI</sequence>
<keyword evidence="1" id="KW-0812">Transmembrane</keyword>